<keyword evidence="2" id="KW-1185">Reference proteome</keyword>
<protein>
    <submittedName>
        <fullName evidence="1">Uncharacterized protein</fullName>
    </submittedName>
</protein>
<dbReference type="PANTHER" id="PTHR38681">
    <property type="entry name" value="RETROVIRUS-RELATED POL POLYPROTEIN FROM TRANSPOSON 412-LIKE PROTEIN-RELATED"/>
    <property type="match status" value="1"/>
</dbReference>
<comment type="caution">
    <text evidence="1">The sequence shown here is derived from an EMBL/GenBank/DDBJ whole genome shotgun (WGS) entry which is preliminary data.</text>
</comment>
<dbReference type="Proteomes" id="UP000807504">
    <property type="component" value="Unassembled WGS sequence"/>
</dbReference>
<sequence length="132" mass="14988">MLREKMRSLQPSPTSAHERSSIFVPTTLKNCSHVFLRVDCVQLLLSQPYTGPHVAVRCSSRRKSSHKMFTILVSGKKKSVSIDQVKPAFCLDDDNDVPFVLQVPEPEQDKTEVTESSCFLEILIDINSRQKR</sequence>
<accession>A0A8T0F2D4</accession>
<proteinExistence type="predicted"/>
<gene>
    <name evidence="1" type="ORF">HNY73_010849</name>
</gene>
<reference evidence="1" key="2">
    <citation type="submission" date="2020-06" db="EMBL/GenBank/DDBJ databases">
        <authorList>
            <person name="Sheffer M."/>
        </authorList>
    </citation>
    <scope>NUCLEOTIDE SEQUENCE</scope>
</reference>
<evidence type="ECO:0000313" key="1">
    <source>
        <dbReference type="EMBL" id="KAF8785287.1"/>
    </source>
</evidence>
<name>A0A8T0F2D4_ARGBR</name>
<reference evidence="1" key="1">
    <citation type="journal article" date="2020" name="bioRxiv">
        <title>Chromosome-level reference genome of the European wasp spider Argiope bruennichi: a resource for studies on range expansion and evolutionary adaptation.</title>
        <authorList>
            <person name="Sheffer M.M."/>
            <person name="Hoppe A."/>
            <person name="Krehenwinkel H."/>
            <person name="Uhl G."/>
            <person name="Kuss A.W."/>
            <person name="Jensen L."/>
            <person name="Jensen C."/>
            <person name="Gillespie R.G."/>
            <person name="Hoff K.J."/>
            <person name="Prost S."/>
        </authorList>
    </citation>
    <scope>NUCLEOTIDE SEQUENCE</scope>
</reference>
<evidence type="ECO:0000313" key="2">
    <source>
        <dbReference type="Proteomes" id="UP000807504"/>
    </source>
</evidence>
<organism evidence="1 2">
    <name type="scientific">Argiope bruennichi</name>
    <name type="common">Wasp spider</name>
    <name type="synonym">Aranea bruennichi</name>
    <dbReference type="NCBI Taxonomy" id="94029"/>
    <lineage>
        <taxon>Eukaryota</taxon>
        <taxon>Metazoa</taxon>
        <taxon>Ecdysozoa</taxon>
        <taxon>Arthropoda</taxon>
        <taxon>Chelicerata</taxon>
        <taxon>Arachnida</taxon>
        <taxon>Araneae</taxon>
        <taxon>Araneomorphae</taxon>
        <taxon>Entelegynae</taxon>
        <taxon>Araneoidea</taxon>
        <taxon>Araneidae</taxon>
        <taxon>Argiope</taxon>
    </lineage>
</organism>
<dbReference type="AlphaFoldDB" id="A0A8T0F2D4"/>
<dbReference type="PANTHER" id="PTHR38681:SF1">
    <property type="entry name" value="RETROVIRUS-RELATED POL POLYPROTEIN FROM TRANSPOSON 412-LIKE PROTEIN"/>
    <property type="match status" value="1"/>
</dbReference>
<dbReference type="EMBL" id="JABXBU010000030">
    <property type="protein sequence ID" value="KAF8785287.1"/>
    <property type="molecule type" value="Genomic_DNA"/>
</dbReference>